<name>A0ABV6L3Z8_9SPHI</name>
<dbReference type="SUPFAM" id="SSF88946">
    <property type="entry name" value="Sigma2 domain of RNA polymerase sigma factors"/>
    <property type="match status" value="1"/>
</dbReference>
<dbReference type="InterPro" id="IPR007627">
    <property type="entry name" value="RNA_pol_sigma70_r2"/>
</dbReference>
<evidence type="ECO:0000313" key="9">
    <source>
        <dbReference type="Proteomes" id="UP001589828"/>
    </source>
</evidence>
<comment type="similarity">
    <text evidence="1">Belongs to the sigma-70 factor family. ECF subfamily.</text>
</comment>
<evidence type="ECO:0000259" key="6">
    <source>
        <dbReference type="Pfam" id="PF04542"/>
    </source>
</evidence>
<evidence type="ECO:0000259" key="7">
    <source>
        <dbReference type="Pfam" id="PF08281"/>
    </source>
</evidence>
<dbReference type="EMBL" id="JBHLTS010000019">
    <property type="protein sequence ID" value="MFC0514197.1"/>
    <property type="molecule type" value="Genomic_DNA"/>
</dbReference>
<dbReference type="CDD" id="cd06171">
    <property type="entry name" value="Sigma70_r4"/>
    <property type="match status" value="1"/>
</dbReference>
<dbReference type="PANTHER" id="PTHR43133:SF52">
    <property type="entry name" value="ECF RNA POLYMERASE SIGMA FACTOR SIGL"/>
    <property type="match status" value="1"/>
</dbReference>
<dbReference type="InterPro" id="IPR013249">
    <property type="entry name" value="RNA_pol_sigma70_r4_t2"/>
</dbReference>
<feature type="domain" description="RNA polymerase sigma factor 70 region 4 type 2" evidence="7">
    <location>
        <begin position="121"/>
        <end position="173"/>
    </location>
</feature>
<proteinExistence type="inferred from homology"/>
<sequence length="182" mass="21537">MNTLTDNAIMLKVKAGDLDRMGMLFERYNRQLYGFLFHMTYQRELSEDMVQQVFYKMLKYRHTFTGTGEYIHWMYSIARNVLKDHWRKNKQQVQYEGVEAAESIAGGLVPDEAFEKKQAKAELHRAMEKLSESQREILALSRFQELKCQEIAQILGMTEGTVKVRIHRAMQELKSIYVKMER</sequence>
<dbReference type="Gene3D" id="1.10.10.10">
    <property type="entry name" value="Winged helix-like DNA-binding domain superfamily/Winged helix DNA-binding domain"/>
    <property type="match status" value="1"/>
</dbReference>
<dbReference type="InterPro" id="IPR039425">
    <property type="entry name" value="RNA_pol_sigma-70-like"/>
</dbReference>
<evidence type="ECO:0000256" key="1">
    <source>
        <dbReference type="ARBA" id="ARBA00010641"/>
    </source>
</evidence>
<keyword evidence="9" id="KW-1185">Reference proteome</keyword>
<evidence type="ECO:0000256" key="2">
    <source>
        <dbReference type="ARBA" id="ARBA00023015"/>
    </source>
</evidence>
<reference evidence="8 9" key="1">
    <citation type="submission" date="2024-09" db="EMBL/GenBank/DDBJ databases">
        <authorList>
            <person name="Sun Q."/>
            <person name="Mori K."/>
        </authorList>
    </citation>
    <scope>NUCLEOTIDE SEQUENCE [LARGE SCALE GENOMIC DNA]</scope>
    <source>
        <strain evidence="8 9">NCAIM B.02415</strain>
    </source>
</reference>
<keyword evidence="5" id="KW-0804">Transcription</keyword>
<comment type="caution">
    <text evidence="8">The sequence shown here is derived from an EMBL/GenBank/DDBJ whole genome shotgun (WGS) entry which is preliminary data.</text>
</comment>
<dbReference type="Proteomes" id="UP001589828">
    <property type="component" value="Unassembled WGS sequence"/>
</dbReference>
<dbReference type="RefSeq" id="WP_377022051.1">
    <property type="nucleotide sequence ID" value="NZ_JBHLTS010000019.1"/>
</dbReference>
<accession>A0ABV6L3Z8</accession>
<keyword evidence="4" id="KW-0238">DNA-binding</keyword>
<dbReference type="Pfam" id="PF04542">
    <property type="entry name" value="Sigma70_r2"/>
    <property type="match status" value="1"/>
</dbReference>
<evidence type="ECO:0000256" key="4">
    <source>
        <dbReference type="ARBA" id="ARBA00023125"/>
    </source>
</evidence>
<dbReference type="NCBIfam" id="TIGR02937">
    <property type="entry name" value="sigma70-ECF"/>
    <property type="match status" value="1"/>
</dbReference>
<evidence type="ECO:0000313" key="8">
    <source>
        <dbReference type="EMBL" id="MFC0514197.1"/>
    </source>
</evidence>
<dbReference type="Pfam" id="PF08281">
    <property type="entry name" value="Sigma70_r4_2"/>
    <property type="match status" value="1"/>
</dbReference>
<dbReference type="InterPro" id="IPR013324">
    <property type="entry name" value="RNA_pol_sigma_r3/r4-like"/>
</dbReference>
<keyword evidence="2" id="KW-0805">Transcription regulation</keyword>
<dbReference type="PANTHER" id="PTHR43133">
    <property type="entry name" value="RNA POLYMERASE ECF-TYPE SIGMA FACTO"/>
    <property type="match status" value="1"/>
</dbReference>
<feature type="domain" description="RNA polymerase sigma-70 region 2" evidence="6">
    <location>
        <begin position="24"/>
        <end position="90"/>
    </location>
</feature>
<organism evidence="8 9">
    <name type="scientific">Mucilaginibacter angelicae</name>
    <dbReference type="NCBI Taxonomy" id="869718"/>
    <lineage>
        <taxon>Bacteria</taxon>
        <taxon>Pseudomonadati</taxon>
        <taxon>Bacteroidota</taxon>
        <taxon>Sphingobacteriia</taxon>
        <taxon>Sphingobacteriales</taxon>
        <taxon>Sphingobacteriaceae</taxon>
        <taxon>Mucilaginibacter</taxon>
    </lineage>
</organism>
<keyword evidence="3" id="KW-0731">Sigma factor</keyword>
<dbReference type="InterPro" id="IPR013325">
    <property type="entry name" value="RNA_pol_sigma_r2"/>
</dbReference>
<protein>
    <submittedName>
        <fullName evidence="8">RNA polymerase sigma factor</fullName>
    </submittedName>
</protein>
<dbReference type="InterPro" id="IPR014284">
    <property type="entry name" value="RNA_pol_sigma-70_dom"/>
</dbReference>
<gene>
    <name evidence="8" type="ORF">ACFFGT_08305</name>
</gene>
<evidence type="ECO:0000256" key="3">
    <source>
        <dbReference type="ARBA" id="ARBA00023082"/>
    </source>
</evidence>
<evidence type="ECO:0000256" key="5">
    <source>
        <dbReference type="ARBA" id="ARBA00023163"/>
    </source>
</evidence>
<dbReference type="InterPro" id="IPR036388">
    <property type="entry name" value="WH-like_DNA-bd_sf"/>
</dbReference>
<dbReference type="Gene3D" id="1.10.1740.10">
    <property type="match status" value="1"/>
</dbReference>
<dbReference type="SUPFAM" id="SSF88659">
    <property type="entry name" value="Sigma3 and sigma4 domains of RNA polymerase sigma factors"/>
    <property type="match status" value="1"/>
</dbReference>